<evidence type="ECO:0000259" key="2">
    <source>
        <dbReference type="PROSITE" id="PS51704"/>
    </source>
</evidence>
<keyword evidence="4" id="KW-1185">Reference proteome</keyword>
<protein>
    <submittedName>
        <fullName evidence="3">Glycerophosphoryl diester phosphodiesterase membrane domain-containing protein</fullName>
    </submittedName>
</protein>
<feature type="transmembrane region" description="Helical" evidence="1">
    <location>
        <begin position="41"/>
        <end position="70"/>
    </location>
</feature>
<feature type="transmembrane region" description="Helical" evidence="1">
    <location>
        <begin position="136"/>
        <end position="160"/>
    </location>
</feature>
<dbReference type="Gene3D" id="3.20.20.190">
    <property type="entry name" value="Phosphatidylinositol (PI) phosphodiesterase"/>
    <property type="match status" value="1"/>
</dbReference>
<evidence type="ECO:0000256" key="1">
    <source>
        <dbReference type="SAM" id="Phobius"/>
    </source>
</evidence>
<dbReference type="Pfam" id="PF03009">
    <property type="entry name" value="GDPD"/>
    <property type="match status" value="1"/>
</dbReference>
<feature type="domain" description="GP-PDE" evidence="2">
    <location>
        <begin position="362"/>
        <end position="590"/>
    </location>
</feature>
<comment type="caution">
    <text evidence="3">The sequence shown here is derived from an EMBL/GenBank/DDBJ whole genome shotgun (WGS) entry which is preliminary data.</text>
</comment>
<feature type="transmembrane region" description="Helical" evidence="1">
    <location>
        <begin position="236"/>
        <end position="261"/>
    </location>
</feature>
<keyword evidence="1" id="KW-0472">Membrane</keyword>
<name>A0ABW4H5T0_9LACO</name>
<dbReference type="SUPFAM" id="SSF51695">
    <property type="entry name" value="PLC-like phosphodiesterases"/>
    <property type="match status" value="1"/>
</dbReference>
<dbReference type="Pfam" id="PF10110">
    <property type="entry name" value="GPDPase_memb"/>
    <property type="match status" value="1"/>
</dbReference>
<dbReference type="EMBL" id="JBHTOM010000017">
    <property type="protein sequence ID" value="MFD1550137.1"/>
    <property type="molecule type" value="Genomic_DNA"/>
</dbReference>
<dbReference type="PANTHER" id="PTHR46211:SF8">
    <property type="entry name" value="PHOSPHODIESTERASE"/>
    <property type="match status" value="1"/>
</dbReference>
<feature type="transmembrane region" description="Helical" evidence="1">
    <location>
        <begin position="90"/>
        <end position="115"/>
    </location>
</feature>
<dbReference type="RefSeq" id="WP_225421375.1">
    <property type="nucleotide sequence ID" value="NZ_RHNZ01000019.1"/>
</dbReference>
<reference evidence="4" key="1">
    <citation type="journal article" date="2019" name="Int. J. Syst. Evol. Microbiol.">
        <title>The Global Catalogue of Microorganisms (GCM) 10K type strain sequencing project: providing services to taxonomists for standard genome sequencing and annotation.</title>
        <authorList>
            <consortium name="The Broad Institute Genomics Platform"/>
            <consortium name="The Broad Institute Genome Sequencing Center for Infectious Disease"/>
            <person name="Wu L."/>
            <person name="Ma J."/>
        </authorList>
    </citation>
    <scope>NUCLEOTIDE SEQUENCE [LARGE SCALE GENOMIC DNA]</scope>
    <source>
        <strain evidence="4">CCM 8906</strain>
    </source>
</reference>
<sequence length="617" mass="70307">MKARYASRLQIVNKFESVISMRPLAFWRDANSHFFHHWGSYVTLVFLTNLVVSYIAVPIFTWLTAALMRWQHVPYISYTNVGSLLIRHPLAILGLIVILLAIITLIYWQFAYLLLGITNIRHGRPQTMLGVLGDTIRSIAGASPSTFLFFIGYFIVIMPFGSELFTTPLLNKAKIPAFIISYLMDNNAFAVLLGIFYVGAAYLGIRLIAVLPLMMIDHYHSRDAIRLSWQRTRGHFWNYFLKIIVTLVIVSIAVAIIYGALYLGQVLFDKTGIALITATINLFLMEVITEFIVCYATVIFMMVILSSHDTHQPTPSVLFSFREPAKTRLRTRLLIISGLTVISAALVGFNLIYLNGLAMSKPLTIAHRGVDNGNGVQNTIPAMVKTSKERPDYVEMDIRMTKDHQFVVMHDANLKNLAGLNRKVSKMTLKQLTAVTITENGYQAKIPSFNNYLNTAIKHHQKLLIEIKTGGADTKDLPERFYRQFGSRILTNHEQVHTLSYTIMNRLKKEHPNLFVSYIMPYNLTFPQTRANAYTMEETTLNDTFIEQADREHKKVYAWDIDDITSMDQMMFIGVNGVITNNLHLIQQEIKDNTDHPSYANLLLTFMNDLTLETQTQ</sequence>
<dbReference type="InterPro" id="IPR017946">
    <property type="entry name" value="PLC-like_Pdiesterase_TIM-brl"/>
</dbReference>
<dbReference type="Proteomes" id="UP001597195">
    <property type="component" value="Unassembled WGS sequence"/>
</dbReference>
<keyword evidence="1" id="KW-0812">Transmembrane</keyword>
<dbReference type="InterPro" id="IPR018476">
    <property type="entry name" value="GlyceroP-diester-Pdiesterase_M"/>
</dbReference>
<proteinExistence type="predicted"/>
<feature type="transmembrane region" description="Helical" evidence="1">
    <location>
        <begin position="188"/>
        <end position="215"/>
    </location>
</feature>
<keyword evidence="1" id="KW-1133">Transmembrane helix</keyword>
<evidence type="ECO:0000313" key="4">
    <source>
        <dbReference type="Proteomes" id="UP001597195"/>
    </source>
</evidence>
<dbReference type="InterPro" id="IPR030395">
    <property type="entry name" value="GP_PDE_dom"/>
</dbReference>
<feature type="transmembrane region" description="Helical" evidence="1">
    <location>
        <begin position="333"/>
        <end position="354"/>
    </location>
</feature>
<dbReference type="PROSITE" id="PS51704">
    <property type="entry name" value="GP_PDE"/>
    <property type="match status" value="1"/>
</dbReference>
<feature type="transmembrane region" description="Helical" evidence="1">
    <location>
        <begin position="273"/>
        <end position="305"/>
    </location>
</feature>
<organism evidence="3 4">
    <name type="scientific">Levilactobacillus fuyuanensis</name>
    <dbReference type="NCBI Taxonomy" id="2486022"/>
    <lineage>
        <taxon>Bacteria</taxon>
        <taxon>Bacillati</taxon>
        <taxon>Bacillota</taxon>
        <taxon>Bacilli</taxon>
        <taxon>Lactobacillales</taxon>
        <taxon>Lactobacillaceae</taxon>
        <taxon>Levilactobacillus</taxon>
    </lineage>
</organism>
<gene>
    <name evidence="3" type="ORF">ACFQ5T_10635</name>
</gene>
<dbReference type="PANTHER" id="PTHR46211">
    <property type="entry name" value="GLYCEROPHOSPHORYL DIESTER PHOSPHODIESTERASE"/>
    <property type="match status" value="1"/>
</dbReference>
<dbReference type="CDD" id="cd08579">
    <property type="entry name" value="GDPD_memb_like"/>
    <property type="match status" value="1"/>
</dbReference>
<evidence type="ECO:0000313" key="3">
    <source>
        <dbReference type="EMBL" id="MFD1550137.1"/>
    </source>
</evidence>
<accession>A0ABW4H5T0</accession>